<keyword evidence="7" id="KW-1133">Transmembrane helix</keyword>
<dbReference type="AlphaFoldDB" id="H3D066"/>
<evidence type="ECO:0000256" key="3">
    <source>
        <dbReference type="ARBA" id="ARBA00022448"/>
    </source>
</evidence>
<dbReference type="HOGENOM" id="CLU_015166_16_1_1"/>
<evidence type="ECO:0000256" key="5">
    <source>
        <dbReference type="ARBA" id="ARBA00022737"/>
    </source>
</evidence>
<reference evidence="13" key="1">
    <citation type="journal article" date="2004" name="Nature">
        <title>Genome duplication in the teleost fish Tetraodon nigroviridis reveals the early vertebrate proto-karyotype.</title>
        <authorList>
            <person name="Jaillon O."/>
            <person name="Aury J.-M."/>
            <person name="Brunet F."/>
            <person name="Petit J.-L."/>
            <person name="Stange-Thomann N."/>
            <person name="Mauceli E."/>
            <person name="Bouneau L."/>
            <person name="Fischer C."/>
            <person name="Ozouf-Costaz C."/>
            <person name="Bernot A."/>
            <person name="Nicaud S."/>
            <person name="Jaffe D."/>
            <person name="Fisher S."/>
            <person name="Lutfalla G."/>
            <person name="Dossat C."/>
            <person name="Segurens B."/>
            <person name="Dasilva C."/>
            <person name="Salanoubat M."/>
            <person name="Levy M."/>
            <person name="Boudet N."/>
            <person name="Castellano S."/>
            <person name="Anthouard V."/>
            <person name="Jubin C."/>
            <person name="Castelli V."/>
            <person name="Katinka M."/>
            <person name="Vacherie B."/>
            <person name="Biemont C."/>
            <person name="Skalli Z."/>
            <person name="Cattolico L."/>
            <person name="Poulain J."/>
            <person name="De Berardinis V."/>
            <person name="Cruaud C."/>
            <person name="Duprat S."/>
            <person name="Brottier P."/>
            <person name="Coutanceau J.-P."/>
            <person name="Gouzy J."/>
            <person name="Parra G."/>
            <person name="Lardier G."/>
            <person name="Chapple C."/>
            <person name="McKernan K.J."/>
            <person name="McEwan P."/>
            <person name="Bosak S."/>
            <person name="Kellis M."/>
            <person name="Volff J.-N."/>
            <person name="Guigo R."/>
            <person name="Zody M.C."/>
            <person name="Mesirov J."/>
            <person name="Lindblad-Toh K."/>
            <person name="Birren B."/>
            <person name="Nusbaum C."/>
            <person name="Kahn D."/>
            <person name="Robinson-Rechavi M."/>
            <person name="Laudet V."/>
            <person name="Schachter V."/>
            <person name="Quetier F."/>
            <person name="Saurin W."/>
            <person name="Scarpelli C."/>
            <person name="Wincker P."/>
            <person name="Lander E.S."/>
            <person name="Weissenbach J."/>
            <person name="Roest Crollius H."/>
        </authorList>
    </citation>
    <scope>NUCLEOTIDE SEQUENCE [LARGE SCALE GENOMIC DNA]</scope>
</reference>
<name>H3D066_TETNG</name>
<dbReference type="Gene3D" id="1.50.40.10">
    <property type="entry name" value="Mitochondrial carrier domain"/>
    <property type="match status" value="1"/>
</dbReference>
<evidence type="ECO:0000256" key="1">
    <source>
        <dbReference type="ARBA" id="ARBA00004448"/>
    </source>
</evidence>
<dbReference type="InterPro" id="IPR050567">
    <property type="entry name" value="Mitochondrial_Carrier"/>
</dbReference>
<dbReference type="Proteomes" id="UP000007303">
    <property type="component" value="Unassembled WGS sequence"/>
</dbReference>
<keyword evidence="6" id="KW-0999">Mitochondrion inner membrane</keyword>
<dbReference type="FunFam" id="1.50.40.10:FF:000049">
    <property type="entry name" value="Solute carrier family 25 member 45"/>
    <property type="match status" value="1"/>
</dbReference>
<keyword evidence="13" id="KW-1185">Reference proteome</keyword>
<comment type="subcellular location">
    <subcellularLocation>
        <location evidence="1">Mitochondrion inner membrane</location>
        <topology evidence="1">Multi-pass membrane protein</topology>
    </subcellularLocation>
</comment>
<keyword evidence="4 10" id="KW-0812">Transmembrane</keyword>
<dbReference type="PRINTS" id="PR00926">
    <property type="entry name" value="MITOCARRIER"/>
</dbReference>
<evidence type="ECO:0000313" key="12">
    <source>
        <dbReference type="Ensembl" id="ENSTNIP00000013902.1"/>
    </source>
</evidence>
<dbReference type="InterPro" id="IPR018108">
    <property type="entry name" value="MCP_transmembrane"/>
</dbReference>
<evidence type="ECO:0000256" key="9">
    <source>
        <dbReference type="ARBA" id="ARBA00023136"/>
    </source>
</evidence>
<dbReference type="InterPro" id="IPR023395">
    <property type="entry name" value="MCP_dom_sf"/>
</dbReference>
<evidence type="ECO:0000313" key="13">
    <source>
        <dbReference type="Proteomes" id="UP000007303"/>
    </source>
</evidence>
<dbReference type="GO" id="GO:0022857">
    <property type="term" value="F:transmembrane transporter activity"/>
    <property type="evidence" value="ECO:0007669"/>
    <property type="project" value="TreeGrafter"/>
</dbReference>
<evidence type="ECO:0000256" key="4">
    <source>
        <dbReference type="ARBA" id="ARBA00022692"/>
    </source>
</evidence>
<feature type="repeat" description="Solcar" evidence="10">
    <location>
        <begin position="104"/>
        <end position="196"/>
    </location>
</feature>
<dbReference type="Ensembl" id="ENSTNIT00000014097.1">
    <property type="protein sequence ID" value="ENSTNIP00000013902.1"/>
    <property type="gene ID" value="ENSTNIG00000010972.1"/>
</dbReference>
<organism evidence="12 13">
    <name type="scientific">Tetraodon nigroviridis</name>
    <name type="common">Spotted green pufferfish</name>
    <name type="synonym">Chelonodon nigroviridis</name>
    <dbReference type="NCBI Taxonomy" id="99883"/>
    <lineage>
        <taxon>Eukaryota</taxon>
        <taxon>Metazoa</taxon>
        <taxon>Chordata</taxon>
        <taxon>Craniata</taxon>
        <taxon>Vertebrata</taxon>
        <taxon>Euteleostomi</taxon>
        <taxon>Actinopterygii</taxon>
        <taxon>Neopterygii</taxon>
        <taxon>Teleostei</taxon>
        <taxon>Neoteleostei</taxon>
        <taxon>Acanthomorphata</taxon>
        <taxon>Eupercaria</taxon>
        <taxon>Tetraodontiformes</taxon>
        <taxon>Tetradontoidea</taxon>
        <taxon>Tetraodontidae</taxon>
        <taxon>Tetraodon</taxon>
    </lineage>
</organism>
<reference evidence="12" key="2">
    <citation type="submission" date="2025-08" db="UniProtKB">
        <authorList>
            <consortium name="Ensembl"/>
        </authorList>
    </citation>
    <scope>IDENTIFICATION</scope>
</reference>
<evidence type="ECO:0000256" key="10">
    <source>
        <dbReference type="PROSITE-ProRule" id="PRU00282"/>
    </source>
</evidence>
<protein>
    <submittedName>
        <fullName evidence="12">Solute carrier family 25 member 47a</fullName>
    </submittedName>
</protein>
<feature type="repeat" description="Solcar" evidence="10">
    <location>
        <begin position="6"/>
        <end position="89"/>
    </location>
</feature>
<proteinExistence type="inferred from homology"/>
<dbReference type="FunCoup" id="H3D066">
    <property type="interactions" value="1"/>
</dbReference>
<evidence type="ECO:0000256" key="8">
    <source>
        <dbReference type="ARBA" id="ARBA00023128"/>
    </source>
</evidence>
<dbReference type="OMA" id="HCITETV"/>
<reference evidence="12" key="3">
    <citation type="submission" date="2025-09" db="UniProtKB">
        <authorList>
            <consortium name="Ensembl"/>
        </authorList>
    </citation>
    <scope>IDENTIFICATION</scope>
</reference>
<keyword evidence="3 11" id="KW-0813">Transport</keyword>
<keyword evidence="5" id="KW-0677">Repeat</keyword>
<evidence type="ECO:0000256" key="2">
    <source>
        <dbReference type="ARBA" id="ARBA00006375"/>
    </source>
</evidence>
<keyword evidence="9 10" id="KW-0472">Membrane</keyword>
<dbReference type="GO" id="GO:0005743">
    <property type="term" value="C:mitochondrial inner membrane"/>
    <property type="evidence" value="ECO:0007669"/>
    <property type="project" value="UniProtKB-SubCell"/>
</dbReference>
<keyword evidence="8" id="KW-0496">Mitochondrion</keyword>
<dbReference type="Pfam" id="PF00153">
    <property type="entry name" value="Mito_carr"/>
    <property type="match status" value="3"/>
</dbReference>
<comment type="similarity">
    <text evidence="2 11">Belongs to the mitochondrial carrier (TC 2.A.29) family.</text>
</comment>
<dbReference type="PANTHER" id="PTHR45624:SF3">
    <property type="entry name" value="SOLUTE CARRIER FAMILY 25 MEMBER 47"/>
    <property type="match status" value="1"/>
</dbReference>
<dbReference type="GeneTree" id="ENSGT00940000159694"/>
<dbReference type="InParanoid" id="H3D066"/>
<dbReference type="InterPro" id="IPR002067">
    <property type="entry name" value="MCP"/>
</dbReference>
<dbReference type="PROSITE" id="PS50920">
    <property type="entry name" value="SOLCAR"/>
    <property type="match status" value="3"/>
</dbReference>
<sequence length="309" mass="33518">QSRFDRMHIADFVSGSLAGGIGFAVGYPLDTVKVRIQTQKQYTGIWQCIETTFSKEGVPGFFKGMALPLTTVSMTSSVAFGTYRNCLHCLCQARGADGGPSTKLDVFLSGVAGGVAQISVMAPGDIVKVRLQCQTKSTKGAAVTSKPKYRGPVHCLLSILREDGVRGLYRGALPLMLRDGPSYGLYFLTYKTVSQLLTDFGDKKPSWIGVMFGGAVAGMAAWTVGTPMDVVKARLQMDGLLGKTQYRNFFHCLTETLRTEGVGVFFKSLGLNYVRAIPVSMLVFLTYEVITSFLQTSPEHTDTPPVGFE</sequence>
<dbReference type="SUPFAM" id="SSF103506">
    <property type="entry name" value="Mitochondrial carrier"/>
    <property type="match status" value="1"/>
</dbReference>
<feature type="repeat" description="Solcar" evidence="10">
    <location>
        <begin position="205"/>
        <end position="293"/>
    </location>
</feature>
<accession>H3D066</accession>
<evidence type="ECO:0000256" key="6">
    <source>
        <dbReference type="ARBA" id="ARBA00022792"/>
    </source>
</evidence>
<evidence type="ECO:0000256" key="7">
    <source>
        <dbReference type="ARBA" id="ARBA00022989"/>
    </source>
</evidence>
<dbReference type="PANTHER" id="PTHR45624">
    <property type="entry name" value="MITOCHONDRIAL BASIC AMINO ACIDS TRANSPORTER-RELATED"/>
    <property type="match status" value="1"/>
</dbReference>
<evidence type="ECO:0000256" key="11">
    <source>
        <dbReference type="RuleBase" id="RU000488"/>
    </source>
</evidence>